<sequence length="72" mass="7945">MIISDLSYLETAENAAIAGGNYAYVDQDAYAAAGNNSSYYGGNISYGNTAVALNTSHITQYKFKKKYGYYFW</sequence>
<dbReference type="RefSeq" id="WP_162424824.1">
    <property type="nucleotide sequence ID" value="NZ_WVIE01000028.1"/>
</dbReference>
<proteinExistence type="predicted"/>
<dbReference type="Proteomes" id="UP000646053">
    <property type="component" value="Unassembled WGS sequence"/>
</dbReference>
<organism evidence="1 2">
    <name type="scientific">Myxacorys almedinensis A</name>
    <dbReference type="NCBI Taxonomy" id="2690445"/>
    <lineage>
        <taxon>Bacteria</taxon>
        <taxon>Bacillati</taxon>
        <taxon>Cyanobacteriota</taxon>
        <taxon>Cyanophyceae</taxon>
        <taxon>Leptolyngbyales</taxon>
        <taxon>Leptolyngbyaceae</taxon>
        <taxon>Myxacorys</taxon>
        <taxon>Myxacorys almedinensis</taxon>
    </lineage>
</organism>
<keyword evidence="2" id="KW-1185">Reference proteome</keyword>
<name>A0A8J8CK86_9CYAN</name>
<evidence type="ECO:0000313" key="2">
    <source>
        <dbReference type="Proteomes" id="UP000646053"/>
    </source>
</evidence>
<accession>A0A8J8CK86</accession>
<dbReference type="AlphaFoldDB" id="A0A8J8CK86"/>
<reference evidence="1" key="1">
    <citation type="submission" date="2019-12" db="EMBL/GenBank/DDBJ databases">
        <title>High-Quality draft genome sequences of three cyanobacteria isolated from the limestone walls of the Old Cathedral of Coimbra.</title>
        <authorList>
            <person name="Tiago I."/>
            <person name="Soares F."/>
            <person name="Portugal A."/>
        </authorList>
    </citation>
    <scope>NUCLEOTIDE SEQUENCE</scope>
    <source>
        <strain evidence="1">A</strain>
    </source>
</reference>
<protein>
    <submittedName>
        <fullName evidence="1">Uncharacterized protein</fullName>
    </submittedName>
</protein>
<dbReference type="EMBL" id="WVIE01000028">
    <property type="protein sequence ID" value="NDJ19294.1"/>
    <property type="molecule type" value="Genomic_DNA"/>
</dbReference>
<gene>
    <name evidence="1" type="ORF">GS601_18690</name>
</gene>
<comment type="caution">
    <text evidence="1">The sequence shown here is derived from an EMBL/GenBank/DDBJ whole genome shotgun (WGS) entry which is preliminary data.</text>
</comment>
<evidence type="ECO:0000313" key="1">
    <source>
        <dbReference type="EMBL" id="NDJ19294.1"/>
    </source>
</evidence>